<dbReference type="Gene3D" id="3.40.1090.10">
    <property type="entry name" value="Cytosolic phospholipase A2 catalytic domain"/>
    <property type="match status" value="2"/>
</dbReference>
<dbReference type="GO" id="GO:0016787">
    <property type="term" value="F:hydrolase activity"/>
    <property type="evidence" value="ECO:0007669"/>
    <property type="project" value="UniProtKB-UniRule"/>
</dbReference>
<feature type="active site" description="Nucleophile" evidence="4">
    <location>
        <position position="42"/>
    </location>
</feature>
<dbReference type="Pfam" id="PF01734">
    <property type="entry name" value="Patatin"/>
    <property type="match status" value="1"/>
</dbReference>
<reference evidence="7" key="4">
    <citation type="submission" date="2020-08" db="EMBL/GenBank/DDBJ databases">
        <authorList>
            <person name="Yang Y."/>
            <person name="Huo L."/>
            <person name="Yan J."/>
        </authorList>
    </citation>
    <scope>NUCLEOTIDE SEQUENCE</scope>
    <source>
        <strain evidence="7">ACSDCE</strain>
    </source>
</reference>
<dbReference type="KEGG" id="sulj:SJPD1_2345"/>
<dbReference type="PANTHER" id="PTHR14226:SF78">
    <property type="entry name" value="SLR0060 PROTEIN"/>
    <property type="match status" value="1"/>
</dbReference>
<dbReference type="PANTHER" id="PTHR14226">
    <property type="entry name" value="NEUROPATHY TARGET ESTERASE/SWISS CHEESE D.MELANOGASTER"/>
    <property type="match status" value="1"/>
</dbReference>
<evidence type="ECO:0000256" key="3">
    <source>
        <dbReference type="ARBA" id="ARBA00023098"/>
    </source>
</evidence>
<protein>
    <submittedName>
        <fullName evidence="6">NTE family protein</fullName>
    </submittedName>
    <submittedName>
        <fullName evidence="7">Patatin-like phospholipase family protein</fullName>
    </submittedName>
</protein>
<feature type="active site" description="Proton acceptor" evidence="4">
    <location>
        <position position="154"/>
    </location>
</feature>
<evidence type="ECO:0000313" key="8">
    <source>
        <dbReference type="Proteomes" id="UP000502831"/>
    </source>
</evidence>
<feature type="short sequence motif" description="DGA/G" evidence="4">
    <location>
        <begin position="154"/>
        <end position="156"/>
    </location>
</feature>
<dbReference type="RefSeq" id="WP_096047311.1">
    <property type="nucleotide sequence ID" value="NZ_CP023275.1"/>
</dbReference>
<dbReference type="EMBL" id="CP023275">
    <property type="protein sequence ID" value="ATB70441.1"/>
    <property type="molecule type" value="Genomic_DNA"/>
</dbReference>
<reference evidence="6" key="2">
    <citation type="submission" date="2017-09" db="EMBL/GenBank/DDBJ databases">
        <authorList>
            <person name="Goris T."/>
        </authorList>
    </citation>
    <scope>NUCLEOTIDE SEQUENCE</scope>
    <source>
        <strain evidence="6">JPD-1</strain>
    </source>
</reference>
<name>A0A290HGU8_9BACT</name>
<dbReference type="InterPro" id="IPR016035">
    <property type="entry name" value="Acyl_Trfase/lysoPLipase"/>
</dbReference>
<evidence type="ECO:0000259" key="5">
    <source>
        <dbReference type="PROSITE" id="PS51635"/>
    </source>
</evidence>
<sequence>MAGTLKISLALSGGAARGAFHLGVIAAMERNNVEIAAVSGCSIGSVIAAGVGSGVSAFDLLRIVKSRAFRKVFHFNYFRKGLLRINEKAAILKEIAPIERLEQMSIPTFMTCVDLPHGEIVRFSHGNTINLAIASSALIPIFRPITYDNYTLIDGGFMDNLPVAPLLELPYPVVSVNLFPLHVKQKSNFFSSFERAIYLSILASSKQQIEQSDLCISDPTLNDFGLFTFRQIDACFELGYRKGSESILTFMAQKSIMKPF</sequence>
<evidence type="ECO:0000256" key="1">
    <source>
        <dbReference type="ARBA" id="ARBA00022801"/>
    </source>
</evidence>
<evidence type="ECO:0000256" key="2">
    <source>
        <dbReference type="ARBA" id="ARBA00022963"/>
    </source>
</evidence>
<evidence type="ECO:0000313" key="7">
    <source>
        <dbReference type="EMBL" id="QIR75503.1"/>
    </source>
</evidence>
<dbReference type="Proteomes" id="UP000217349">
    <property type="component" value="Chromosome"/>
</dbReference>
<accession>A0A6G9VT06</accession>
<keyword evidence="1 4" id="KW-0378">Hydrolase</keyword>
<organism evidence="6">
    <name type="scientific">Sulfurospirillum diekertiae</name>
    <dbReference type="NCBI Taxonomy" id="1854492"/>
    <lineage>
        <taxon>Bacteria</taxon>
        <taxon>Pseudomonadati</taxon>
        <taxon>Campylobacterota</taxon>
        <taxon>Epsilonproteobacteria</taxon>
        <taxon>Campylobacterales</taxon>
        <taxon>Sulfurospirillaceae</taxon>
        <taxon>Sulfurospirillum</taxon>
    </lineage>
</organism>
<dbReference type="AlphaFoldDB" id="A0A290HGU8"/>
<reference evidence="6" key="3">
    <citation type="journal article" date="2020" name="MicrobiologyOpen">
        <title>Tetrachloroethene respiration in Sulfurospirillum species is regulated by a two-component system as unraveled by comparative genomics, transcriptomics, and regulator binding studies.</title>
        <authorList>
            <person name="Esken J."/>
            <person name="Goris T."/>
            <person name="Gadkari J."/>
            <person name="Bischler T."/>
            <person name="Forstner K.U."/>
            <person name="Sharma C.M."/>
            <person name="Diekert G."/>
            <person name="Schubert T."/>
        </authorList>
    </citation>
    <scope>NUCLEOTIDE SEQUENCE</scope>
    <source>
        <strain evidence="6">JPD-1</strain>
    </source>
</reference>
<dbReference type="OrthoDB" id="5290098at2"/>
<feature type="domain" description="PNPLA" evidence="5">
    <location>
        <begin position="9"/>
        <end position="167"/>
    </location>
</feature>
<evidence type="ECO:0000313" key="6">
    <source>
        <dbReference type="EMBL" id="ATB70441.1"/>
    </source>
</evidence>
<dbReference type="GO" id="GO:0016042">
    <property type="term" value="P:lipid catabolic process"/>
    <property type="evidence" value="ECO:0007669"/>
    <property type="project" value="UniProtKB-UniRule"/>
</dbReference>
<dbReference type="PROSITE" id="PS51635">
    <property type="entry name" value="PNPLA"/>
    <property type="match status" value="1"/>
</dbReference>
<dbReference type="InterPro" id="IPR050301">
    <property type="entry name" value="NTE"/>
</dbReference>
<dbReference type="InterPro" id="IPR002641">
    <property type="entry name" value="PNPLA_dom"/>
</dbReference>
<feature type="short sequence motif" description="GXSXG" evidence="4">
    <location>
        <begin position="40"/>
        <end position="44"/>
    </location>
</feature>
<keyword evidence="2 4" id="KW-0442">Lipid degradation</keyword>
<evidence type="ECO:0000256" key="4">
    <source>
        <dbReference type="PROSITE-ProRule" id="PRU01161"/>
    </source>
</evidence>
<gene>
    <name evidence="7" type="ORF">FA584_04495</name>
    <name evidence="6" type="ORF">SJPD1_2345</name>
</gene>
<dbReference type="EMBL" id="CP039734">
    <property type="protein sequence ID" value="QIR75503.1"/>
    <property type="molecule type" value="Genomic_DNA"/>
</dbReference>
<comment type="caution">
    <text evidence="4">Lacks conserved residue(s) required for the propagation of feature annotation.</text>
</comment>
<reference evidence="7 8" key="1">
    <citation type="journal article" date="2017" name="Environ. Sci. Technol.">
        <title>Organohalide Respiration with Chlorinated Ethenes under Low pH Conditions.</title>
        <authorList>
            <person name="Yang Y."/>
            <person name="Capiro N.L."/>
            <person name="Marcet T.F."/>
            <person name="Yan J."/>
            <person name="Pennell K.D."/>
            <person name="Loffler F.E."/>
        </authorList>
    </citation>
    <scope>NUCLEOTIDE SEQUENCE [LARGE SCALE GENOMIC DNA]</scope>
    <source>
        <strain evidence="7 8">ACSDCE</strain>
    </source>
</reference>
<dbReference type="Proteomes" id="UP000502831">
    <property type="component" value="Chromosome"/>
</dbReference>
<keyword evidence="3 4" id="KW-0443">Lipid metabolism</keyword>
<dbReference type="SUPFAM" id="SSF52151">
    <property type="entry name" value="FabD/lysophospholipase-like"/>
    <property type="match status" value="1"/>
</dbReference>
<accession>A0A290HGU8</accession>
<proteinExistence type="predicted"/>